<keyword evidence="1" id="KW-0472">Membrane</keyword>
<name>A0AAT9FH33_9BACT</name>
<organism evidence="2">
    <name type="scientific">Oceaniferula spumae</name>
    <dbReference type="NCBI Taxonomy" id="2979115"/>
    <lineage>
        <taxon>Bacteria</taxon>
        <taxon>Pseudomonadati</taxon>
        <taxon>Verrucomicrobiota</taxon>
        <taxon>Verrucomicrobiia</taxon>
        <taxon>Verrucomicrobiales</taxon>
        <taxon>Verrucomicrobiaceae</taxon>
        <taxon>Oceaniferula</taxon>
    </lineage>
</organism>
<dbReference type="AlphaFoldDB" id="A0AAT9FH33"/>
<keyword evidence="1" id="KW-1133">Transmembrane helix</keyword>
<dbReference type="KEGG" id="osu:NT6N_03030"/>
<reference evidence="2" key="1">
    <citation type="submission" date="2024-07" db="EMBL/GenBank/DDBJ databases">
        <title>Complete genome sequence of Verrucomicrobiaceae bacterium NT6N.</title>
        <authorList>
            <person name="Huang C."/>
            <person name="Takami H."/>
            <person name="Hamasaki K."/>
        </authorList>
    </citation>
    <scope>NUCLEOTIDE SEQUENCE</scope>
    <source>
        <strain evidence="2">NT6N</strain>
    </source>
</reference>
<feature type="transmembrane region" description="Helical" evidence="1">
    <location>
        <begin position="58"/>
        <end position="80"/>
    </location>
</feature>
<keyword evidence="1" id="KW-0812">Transmembrane</keyword>
<evidence type="ECO:0000313" key="2">
    <source>
        <dbReference type="EMBL" id="BDS05263.1"/>
    </source>
</evidence>
<gene>
    <name evidence="2" type="ORF">NT6N_03030</name>
</gene>
<sequence>MNNKLSHAFAWWKKNFGRGMYAGVITTMAMLGLQVAALVIGGIALYVFPSLEQPENDVLRTILAISGFVFLGIPLFGFLFSHFYERGDQPESDLIREDTDSTPAQKQA</sequence>
<evidence type="ECO:0000256" key="1">
    <source>
        <dbReference type="SAM" id="Phobius"/>
    </source>
</evidence>
<accession>A0AAT9FH33</accession>
<proteinExistence type="predicted"/>
<dbReference type="EMBL" id="AP026866">
    <property type="protein sequence ID" value="BDS05263.1"/>
    <property type="molecule type" value="Genomic_DNA"/>
</dbReference>
<protein>
    <submittedName>
        <fullName evidence="2">Uncharacterized protein</fullName>
    </submittedName>
</protein>
<feature type="transmembrane region" description="Helical" evidence="1">
    <location>
        <begin position="21"/>
        <end position="46"/>
    </location>
</feature>